<gene>
    <name evidence="1" type="ORF">GCM10009851_14090</name>
</gene>
<evidence type="ECO:0000313" key="2">
    <source>
        <dbReference type="Proteomes" id="UP001500929"/>
    </source>
</evidence>
<sequence>MSIQIATAIFPTDFAVEGYDPSAARWTAGKVRHIVRAMSGAPCIITTDARTGFTLIGARLLEVRDAPGGVEILTSDGTAPYWSSLDTVGPTIIPLTGDGEKWRSIDSYRAEQDLALARAHRDADPHAPGRWIATPGLDYVDVTFTPDKSDPRYAEPGDYFFRRYALHELG</sequence>
<comment type="caution">
    <text evidence="1">The sequence shown here is derived from an EMBL/GenBank/DDBJ whole genome shotgun (WGS) entry which is preliminary data.</text>
</comment>
<dbReference type="EMBL" id="BAAAQY010000003">
    <property type="protein sequence ID" value="GAA2230481.1"/>
    <property type="molecule type" value="Genomic_DNA"/>
</dbReference>
<keyword evidence="2" id="KW-1185">Reference proteome</keyword>
<proteinExistence type="predicted"/>
<dbReference type="Proteomes" id="UP001500929">
    <property type="component" value="Unassembled WGS sequence"/>
</dbReference>
<organism evidence="1 2">
    <name type="scientific">Herbiconiux moechotypicola</name>
    <dbReference type="NCBI Taxonomy" id="637393"/>
    <lineage>
        <taxon>Bacteria</taxon>
        <taxon>Bacillati</taxon>
        <taxon>Actinomycetota</taxon>
        <taxon>Actinomycetes</taxon>
        <taxon>Micrococcales</taxon>
        <taxon>Microbacteriaceae</taxon>
        <taxon>Herbiconiux</taxon>
    </lineage>
</organism>
<evidence type="ECO:0000313" key="1">
    <source>
        <dbReference type="EMBL" id="GAA2230481.1"/>
    </source>
</evidence>
<protein>
    <submittedName>
        <fullName evidence="1">Uncharacterized protein</fullName>
    </submittedName>
</protein>
<accession>A0ABP5QDS0</accession>
<name>A0ABP5QDS0_9MICO</name>
<reference evidence="2" key="1">
    <citation type="journal article" date="2019" name="Int. J. Syst. Evol. Microbiol.">
        <title>The Global Catalogue of Microorganisms (GCM) 10K type strain sequencing project: providing services to taxonomists for standard genome sequencing and annotation.</title>
        <authorList>
            <consortium name="The Broad Institute Genomics Platform"/>
            <consortium name="The Broad Institute Genome Sequencing Center for Infectious Disease"/>
            <person name="Wu L."/>
            <person name="Ma J."/>
        </authorList>
    </citation>
    <scope>NUCLEOTIDE SEQUENCE [LARGE SCALE GENOMIC DNA]</scope>
    <source>
        <strain evidence="2">JCM 16117</strain>
    </source>
</reference>
<dbReference type="RefSeq" id="WP_259478904.1">
    <property type="nucleotide sequence ID" value="NZ_BAAAQY010000003.1"/>
</dbReference>